<name>A0A0C3AL42_SERVB</name>
<dbReference type="HOGENOM" id="CLU_647517_0_0_1"/>
<protein>
    <recommendedName>
        <fullName evidence="3">F-box domain-containing protein</fullName>
    </recommendedName>
</protein>
<keyword evidence="2" id="KW-1185">Reference proteome</keyword>
<proteinExistence type="predicted"/>
<reference evidence="2" key="2">
    <citation type="submission" date="2015-01" db="EMBL/GenBank/DDBJ databases">
        <title>Evolutionary Origins and Diversification of the Mycorrhizal Mutualists.</title>
        <authorList>
            <consortium name="DOE Joint Genome Institute"/>
            <consortium name="Mycorrhizal Genomics Consortium"/>
            <person name="Kohler A."/>
            <person name="Kuo A."/>
            <person name="Nagy L.G."/>
            <person name="Floudas D."/>
            <person name="Copeland A."/>
            <person name="Barry K.W."/>
            <person name="Cichocki N."/>
            <person name="Veneault-Fourrey C."/>
            <person name="LaButti K."/>
            <person name="Lindquist E.A."/>
            <person name="Lipzen A."/>
            <person name="Lundell T."/>
            <person name="Morin E."/>
            <person name="Murat C."/>
            <person name="Riley R."/>
            <person name="Ohm R."/>
            <person name="Sun H."/>
            <person name="Tunlid A."/>
            <person name="Henrissat B."/>
            <person name="Grigoriev I.V."/>
            <person name="Hibbett D.S."/>
            <person name="Martin F."/>
        </authorList>
    </citation>
    <scope>NUCLEOTIDE SEQUENCE [LARGE SCALE GENOMIC DNA]</scope>
    <source>
        <strain evidence="2">MAFF 305830</strain>
    </source>
</reference>
<gene>
    <name evidence="1" type="ORF">M408DRAFT_30726</name>
</gene>
<dbReference type="AlphaFoldDB" id="A0A0C3AL42"/>
<organism evidence="1 2">
    <name type="scientific">Serendipita vermifera MAFF 305830</name>
    <dbReference type="NCBI Taxonomy" id="933852"/>
    <lineage>
        <taxon>Eukaryota</taxon>
        <taxon>Fungi</taxon>
        <taxon>Dikarya</taxon>
        <taxon>Basidiomycota</taxon>
        <taxon>Agaricomycotina</taxon>
        <taxon>Agaricomycetes</taxon>
        <taxon>Sebacinales</taxon>
        <taxon>Serendipitaceae</taxon>
        <taxon>Serendipita</taxon>
    </lineage>
</organism>
<dbReference type="EMBL" id="KN824488">
    <property type="protein sequence ID" value="KIM20021.1"/>
    <property type="molecule type" value="Genomic_DNA"/>
</dbReference>
<sequence>MSYGYSLVGGTKAPKAIQNTPVEIWQEIIEHILYDPIAFITDPYYPGCNLHTAYNEWTDRKRLRKLEAQRGTLRLVSRSWKDLADLHPWRYFQPLHCEDLSQQLAGALSARRLDFHFLCPGSDHLPGSQDYDVCTACAQNRAGRRLHFEHQNAELCSATFEQATIVHIQERTELDCVIQDAPIQPLFPRLRALSVGEYKVPGKHLLGVSTNLMFLSLRLAPGHHDEKYEIPLRFPALRTLCLEVEDEEDFDPLVQWKMPLLAHVELKVPFVERYDRRDTFFTQLGKNLIRFSIHTYARQHLSPETYWMWMPKLEYLSVDRLSSKWAFSPPPPDYSLRTFALMEEDIRYTAFARKNSGYIAERWKTLSTIADCHSWEDLTKWLKATMPDNLPNLEKPAASYDHEHRGFHCWECIHLLLWKCKQNGLRYEDRTGRTWAEYFQAAGVQW</sequence>
<evidence type="ECO:0008006" key="3">
    <source>
        <dbReference type="Google" id="ProtNLM"/>
    </source>
</evidence>
<reference evidence="1 2" key="1">
    <citation type="submission" date="2014-04" db="EMBL/GenBank/DDBJ databases">
        <authorList>
            <consortium name="DOE Joint Genome Institute"/>
            <person name="Kuo A."/>
            <person name="Zuccaro A."/>
            <person name="Kohler A."/>
            <person name="Nagy L.G."/>
            <person name="Floudas D."/>
            <person name="Copeland A."/>
            <person name="Barry K.W."/>
            <person name="Cichocki N."/>
            <person name="Veneault-Fourrey C."/>
            <person name="LaButti K."/>
            <person name="Lindquist E.A."/>
            <person name="Lipzen A."/>
            <person name="Lundell T."/>
            <person name="Morin E."/>
            <person name="Murat C."/>
            <person name="Sun H."/>
            <person name="Tunlid A."/>
            <person name="Henrissat B."/>
            <person name="Grigoriev I.V."/>
            <person name="Hibbett D.S."/>
            <person name="Martin F."/>
            <person name="Nordberg H.P."/>
            <person name="Cantor M.N."/>
            <person name="Hua S.X."/>
        </authorList>
    </citation>
    <scope>NUCLEOTIDE SEQUENCE [LARGE SCALE GENOMIC DNA]</scope>
    <source>
        <strain evidence="1 2">MAFF 305830</strain>
    </source>
</reference>
<evidence type="ECO:0000313" key="1">
    <source>
        <dbReference type="EMBL" id="KIM20021.1"/>
    </source>
</evidence>
<dbReference type="Proteomes" id="UP000054097">
    <property type="component" value="Unassembled WGS sequence"/>
</dbReference>
<dbReference type="OrthoDB" id="10488952at2759"/>
<accession>A0A0C3AL42</accession>
<evidence type="ECO:0000313" key="2">
    <source>
        <dbReference type="Proteomes" id="UP000054097"/>
    </source>
</evidence>